<sequence length="81" mass="8623">MLLQGCACRHGRVVEVLGRVAVHAQALHHGLRALVSKRGEGHNLWQLQGLEACTQGTVGRLAGQALAPERARQPPAHLHAG</sequence>
<reference evidence="1" key="1">
    <citation type="submission" date="2019-08" db="EMBL/GenBank/DDBJ databases">
        <authorList>
            <person name="Kucharzyk K."/>
            <person name="Murdoch R.W."/>
            <person name="Higgins S."/>
            <person name="Loffler F."/>
        </authorList>
    </citation>
    <scope>NUCLEOTIDE SEQUENCE</scope>
</reference>
<name>A0A645GRU6_9ZZZZ</name>
<dbReference type="EMBL" id="VSSQ01080415">
    <property type="protein sequence ID" value="MPN29627.1"/>
    <property type="molecule type" value="Genomic_DNA"/>
</dbReference>
<protein>
    <submittedName>
        <fullName evidence="1">Uncharacterized protein</fullName>
    </submittedName>
</protein>
<gene>
    <name evidence="1" type="ORF">SDC9_177080</name>
</gene>
<accession>A0A645GRU6</accession>
<organism evidence="1">
    <name type="scientific">bioreactor metagenome</name>
    <dbReference type="NCBI Taxonomy" id="1076179"/>
    <lineage>
        <taxon>unclassified sequences</taxon>
        <taxon>metagenomes</taxon>
        <taxon>ecological metagenomes</taxon>
    </lineage>
</organism>
<proteinExistence type="predicted"/>
<dbReference type="AlphaFoldDB" id="A0A645GRU6"/>
<comment type="caution">
    <text evidence="1">The sequence shown here is derived from an EMBL/GenBank/DDBJ whole genome shotgun (WGS) entry which is preliminary data.</text>
</comment>
<evidence type="ECO:0000313" key="1">
    <source>
        <dbReference type="EMBL" id="MPN29627.1"/>
    </source>
</evidence>